<gene>
    <name evidence="11" type="primary">HIP1R</name>
</gene>
<dbReference type="GO" id="GO:0032051">
    <property type="term" value="F:clathrin light chain binding"/>
    <property type="evidence" value="ECO:0007669"/>
    <property type="project" value="TreeGrafter"/>
</dbReference>
<feature type="coiled-coil region" evidence="7">
    <location>
        <begin position="815"/>
        <end position="851"/>
    </location>
</feature>
<evidence type="ECO:0000256" key="7">
    <source>
        <dbReference type="SAM" id="Coils"/>
    </source>
</evidence>
<dbReference type="PANTHER" id="PTHR10407">
    <property type="entry name" value="HUNTINGTIN INTERACTING PROTEIN 1"/>
    <property type="match status" value="1"/>
</dbReference>
<dbReference type="GO" id="GO:0048268">
    <property type="term" value="P:clathrin coat assembly"/>
    <property type="evidence" value="ECO:0007669"/>
    <property type="project" value="TreeGrafter"/>
</dbReference>
<dbReference type="InterPro" id="IPR002558">
    <property type="entry name" value="ILWEQ_dom"/>
</dbReference>
<keyword evidence="5 7" id="KW-0175">Coiled coil</keyword>
<dbReference type="GO" id="GO:0006897">
    <property type="term" value="P:endocytosis"/>
    <property type="evidence" value="ECO:0007669"/>
    <property type="project" value="UniProtKB-KW"/>
</dbReference>
<protein>
    <submittedName>
        <fullName evidence="11">Huntingtin interacting protein 1 related</fullName>
    </submittedName>
</protein>
<keyword evidence="3" id="KW-0963">Cytoplasm</keyword>
<keyword evidence="9" id="KW-0732">Signal</keyword>
<reference evidence="11" key="2">
    <citation type="submission" date="2025-08" db="UniProtKB">
        <authorList>
            <consortium name="Ensembl"/>
        </authorList>
    </citation>
    <scope>IDENTIFICATION</scope>
</reference>
<evidence type="ECO:0000259" key="10">
    <source>
        <dbReference type="PROSITE" id="PS50945"/>
    </source>
</evidence>
<comment type="similarity">
    <text evidence="2">Belongs to the SLA2 family.</text>
</comment>
<dbReference type="InterPro" id="IPR030224">
    <property type="entry name" value="Sla2_fam"/>
</dbReference>
<keyword evidence="12" id="KW-1185">Reference proteome</keyword>
<evidence type="ECO:0000313" key="11">
    <source>
        <dbReference type="Ensembl" id="ENSSAUP00010015501.1"/>
    </source>
</evidence>
<dbReference type="InterPro" id="IPR035964">
    <property type="entry name" value="I/LWEQ_dom_sf"/>
</dbReference>
<dbReference type="PROSITE" id="PS50945">
    <property type="entry name" value="I_LWEQ"/>
    <property type="match status" value="1"/>
</dbReference>
<dbReference type="Ensembl" id="ENSSAUT00010016437.1">
    <property type="protein sequence ID" value="ENSSAUP00010015501.1"/>
    <property type="gene ID" value="ENSSAUG00010007193.1"/>
</dbReference>
<evidence type="ECO:0000256" key="5">
    <source>
        <dbReference type="ARBA" id="ARBA00023054"/>
    </source>
</evidence>
<dbReference type="SUPFAM" id="SSF109885">
    <property type="entry name" value="I/LWEQ domain"/>
    <property type="match status" value="1"/>
</dbReference>
<dbReference type="AlphaFoldDB" id="A0A671UNZ0"/>
<organism evidence="11 12">
    <name type="scientific">Sparus aurata</name>
    <name type="common">Gilthead sea bream</name>
    <dbReference type="NCBI Taxonomy" id="8175"/>
    <lineage>
        <taxon>Eukaryota</taxon>
        <taxon>Metazoa</taxon>
        <taxon>Chordata</taxon>
        <taxon>Craniata</taxon>
        <taxon>Vertebrata</taxon>
        <taxon>Euteleostomi</taxon>
        <taxon>Actinopterygii</taxon>
        <taxon>Neopterygii</taxon>
        <taxon>Teleostei</taxon>
        <taxon>Neoteleostei</taxon>
        <taxon>Acanthomorphata</taxon>
        <taxon>Eupercaria</taxon>
        <taxon>Spariformes</taxon>
        <taxon>Sparidae</taxon>
        <taxon>Sparus</taxon>
    </lineage>
</organism>
<reference evidence="11" key="1">
    <citation type="submission" date="2021-04" db="EMBL/GenBank/DDBJ databases">
        <authorList>
            <consortium name="Wellcome Sanger Institute Data Sharing"/>
        </authorList>
    </citation>
    <scope>NUCLEOTIDE SEQUENCE [LARGE SCALE GENOMIC DNA]</scope>
</reference>
<feature type="region of interest" description="Disordered" evidence="8">
    <location>
        <begin position="854"/>
        <end position="881"/>
    </location>
</feature>
<keyword evidence="4" id="KW-0254">Endocytosis</keyword>
<feature type="coiled-coil region" evidence="7">
    <location>
        <begin position="403"/>
        <end position="430"/>
    </location>
</feature>
<accession>A0A671UNZ0</accession>
<dbReference type="GeneTree" id="ENSGT00940000153594"/>
<dbReference type="FunFam" id="1.20.5.1700:FF:000002">
    <property type="entry name" value="Huntingtin interacting protein 1"/>
    <property type="match status" value="1"/>
</dbReference>
<dbReference type="SMART" id="SM00307">
    <property type="entry name" value="ILWEQ"/>
    <property type="match status" value="1"/>
</dbReference>
<keyword evidence="6" id="KW-0009">Actin-binding</keyword>
<dbReference type="InterPro" id="IPR011417">
    <property type="entry name" value="ANTH_dom"/>
</dbReference>
<proteinExistence type="inferred from homology"/>
<dbReference type="Proteomes" id="UP000472265">
    <property type="component" value="Chromosome 12"/>
</dbReference>
<reference evidence="11" key="3">
    <citation type="submission" date="2025-09" db="UniProtKB">
        <authorList>
            <consortium name="Ensembl"/>
        </authorList>
    </citation>
    <scope>IDENTIFICATION</scope>
</reference>
<evidence type="ECO:0000256" key="4">
    <source>
        <dbReference type="ARBA" id="ARBA00022583"/>
    </source>
</evidence>
<evidence type="ECO:0000313" key="12">
    <source>
        <dbReference type="Proteomes" id="UP000472265"/>
    </source>
</evidence>
<dbReference type="SUPFAM" id="SSF48464">
    <property type="entry name" value="ENTH/VHS domain"/>
    <property type="match status" value="1"/>
</dbReference>
<dbReference type="GO" id="GO:0030136">
    <property type="term" value="C:clathrin-coated vesicle"/>
    <property type="evidence" value="ECO:0007669"/>
    <property type="project" value="TreeGrafter"/>
</dbReference>
<sequence length="902" mass="100805">ATTTKHLTTQLLSSLLSALVFWSFLDSCKDILMGTHKEGGASTFWSYILNLPLSSNSMISWKFCYLLHKVLRDGHRNVGLNISTSSIFSRTSGNLHDRYGHIVALSAKFLYLKMEFHAKLDANGAKSTTPAGQCRLTPLIPLILDCSFLYHFSVLLLFKLHSRIAPDVLLGHRDCAFFHSLTQFFDRAREEEFFKSIIQIPDLPDAPPNFLRAAALGEYKKPVVVMPNAEPHEEEEVEPQPEHREAPQQYYLLSQMAAPDPALEQRVTENDSLKRELKVLKPELQLIKTEAQRCVTELKSQVNRLEAEVDEQRTHKQIAMVENEHLRMEVEALRCANVAGVGAQIGFKEADTELRFSQLKERHAELITSHADLMKKVNCPTVVVSLRKIKFFGNIGTQLNSTLAGLQAEREVLLRSVRDQEAELNSLRQQAQLHHSSLEQERQRSNMELGNLHAQLQQQACREGELTQKLQEEQFCLLQCAVVEAEGIILDAVAKLDDPIHVCCISSPDYLVNRAEITLSSIDKMQQSHMVYLGNRNDASGLLRAVTQFSHLAADTIVNGAATSHSAPTDQADRLTDSCRDCANNCLQFLKDLKIQASLQRADPSAVRYTVQRILALGQDLRPKGRDVLTEELGYVVDKEMLATSTAIEEAVLRMDEILSQAKRDTSGLKLEVNQSILGSCSDLMKVRSQCTFTHVSGAATVTEFYAKNSRWTEGLISASKAVGWGATQLLDSADRVVGENGTYEELIACSHEIAASTAQLVAASKVKADRNNKKLHTLQHASRHVNDMAAVVVTSTKHGQRQISDQGVMDFSGLSRIKLKTEEMEAQVRVLQLESQLEQERVRLGELRKRHYEIGISGNDDEDDGTESFPPPPPPTLLESTPPTIFFFPLFQQSPTLVWLT</sequence>
<evidence type="ECO:0000256" key="3">
    <source>
        <dbReference type="ARBA" id="ARBA00022490"/>
    </source>
</evidence>
<dbReference type="PANTHER" id="PTHR10407:SF10">
    <property type="entry name" value="HUNTINGTIN-INTERACTING PROTEIN 1-RELATED PROTEIN"/>
    <property type="match status" value="1"/>
</dbReference>
<dbReference type="Gene3D" id="1.20.5.1700">
    <property type="match status" value="1"/>
</dbReference>
<evidence type="ECO:0000256" key="2">
    <source>
        <dbReference type="ARBA" id="ARBA00010135"/>
    </source>
</evidence>
<dbReference type="GO" id="GO:0035615">
    <property type="term" value="F:clathrin adaptor activity"/>
    <property type="evidence" value="ECO:0007669"/>
    <property type="project" value="TreeGrafter"/>
</dbReference>
<evidence type="ECO:0000256" key="9">
    <source>
        <dbReference type="SAM" id="SignalP"/>
    </source>
</evidence>
<feature type="signal peptide" evidence="9">
    <location>
        <begin position="1"/>
        <end position="27"/>
    </location>
</feature>
<dbReference type="GO" id="GO:0007015">
    <property type="term" value="P:actin filament organization"/>
    <property type="evidence" value="ECO:0007669"/>
    <property type="project" value="TreeGrafter"/>
</dbReference>
<name>A0A671UNZ0_SPAAU</name>
<evidence type="ECO:0000256" key="8">
    <source>
        <dbReference type="SAM" id="MobiDB-lite"/>
    </source>
</evidence>
<dbReference type="GO" id="GO:0030864">
    <property type="term" value="C:cortical actin cytoskeleton"/>
    <property type="evidence" value="ECO:0007669"/>
    <property type="project" value="TreeGrafter"/>
</dbReference>
<dbReference type="Gene3D" id="1.20.1410.10">
    <property type="entry name" value="I/LWEQ domain"/>
    <property type="match status" value="1"/>
</dbReference>
<comment type="subcellular location">
    <subcellularLocation>
        <location evidence="1">Cytoplasm</location>
    </subcellularLocation>
</comment>
<dbReference type="GO" id="GO:0080025">
    <property type="term" value="F:phosphatidylinositol-3,5-bisphosphate binding"/>
    <property type="evidence" value="ECO:0007669"/>
    <property type="project" value="TreeGrafter"/>
</dbReference>
<feature type="coiled-coil region" evidence="7">
    <location>
        <begin position="288"/>
        <end position="315"/>
    </location>
</feature>
<evidence type="ECO:0000256" key="6">
    <source>
        <dbReference type="ARBA" id="ARBA00023203"/>
    </source>
</evidence>
<dbReference type="GO" id="GO:0051015">
    <property type="term" value="F:actin filament binding"/>
    <property type="evidence" value="ECO:0007669"/>
    <property type="project" value="TreeGrafter"/>
</dbReference>
<evidence type="ECO:0000256" key="1">
    <source>
        <dbReference type="ARBA" id="ARBA00004496"/>
    </source>
</evidence>
<feature type="chain" id="PRO_5025666945" evidence="9">
    <location>
        <begin position="28"/>
        <end position="902"/>
    </location>
</feature>
<dbReference type="GO" id="GO:0043325">
    <property type="term" value="F:phosphatidylinositol-3,4-bisphosphate binding"/>
    <property type="evidence" value="ECO:0007669"/>
    <property type="project" value="TreeGrafter"/>
</dbReference>
<dbReference type="InterPro" id="IPR008942">
    <property type="entry name" value="ENTH_VHS"/>
</dbReference>
<dbReference type="Pfam" id="PF07651">
    <property type="entry name" value="ANTH"/>
    <property type="match status" value="2"/>
</dbReference>
<feature type="domain" description="I/LWEQ" evidence="10">
    <location>
        <begin position="625"/>
        <end position="856"/>
    </location>
</feature>
<dbReference type="Pfam" id="PF01608">
    <property type="entry name" value="I_LWEQ"/>
    <property type="match status" value="1"/>
</dbReference>